<dbReference type="GO" id="GO:0006281">
    <property type="term" value="P:DNA repair"/>
    <property type="evidence" value="ECO:0007669"/>
    <property type="project" value="TreeGrafter"/>
</dbReference>
<proteinExistence type="inferred from homology"/>
<feature type="domain" description="Topo IA-type catalytic" evidence="9">
    <location>
        <begin position="169"/>
        <end position="601"/>
    </location>
</feature>
<dbReference type="SMART" id="SM00436">
    <property type="entry name" value="TOP1Bc"/>
    <property type="match status" value="1"/>
</dbReference>
<evidence type="ECO:0000313" key="10">
    <source>
        <dbReference type="EMBL" id="KAI1616066.1"/>
    </source>
</evidence>
<dbReference type="GO" id="GO:0006265">
    <property type="term" value="P:DNA topological change"/>
    <property type="evidence" value="ECO:0007669"/>
    <property type="project" value="InterPro"/>
</dbReference>
<keyword evidence="11" id="KW-1185">Reference proteome</keyword>
<dbReference type="Proteomes" id="UP001203852">
    <property type="component" value="Unassembled WGS sequence"/>
</dbReference>
<dbReference type="Gene3D" id="2.70.20.10">
    <property type="entry name" value="Topoisomerase I, domain 3"/>
    <property type="match status" value="1"/>
</dbReference>
<dbReference type="EMBL" id="MU404351">
    <property type="protein sequence ID" value="KAI1616066.1"/>
    <property type="molecule type" value="Genomic_DNA"/>
</dbReference>
<dbReference type="GO" id="GO:0003917">
    <property type="term" value="F:DNA topoisomerase type I (single strand cut, ATP-independent) activity"/>
    <property type="evidence" value="ECO:0007669"/>
    <property type="project" value="UniProtKB-EC"/>
</dbReference>
<dbReference type="EC" id="5.6.2.1" evidence="3 7"/>
<keyword evidence="6 7" id="KW-0413">Isomerase</keyword>
<keyword evidence="4 7" id="KW-0799">Topoisomerase</keyword>
<name>A0AAN6E1A8_9EURO</name>
<dbReference type="InterPro" id="IPR003602">
    <property type="entry name" value="Topo_IA_DNA-bd_dom"/>
</dbReference>
<dbReference type="InterPro" id="IPR023406">
    <property type="entry name" value="Topo_IA_AS"/>
</dbReference>
<gene>
    <name evidence="10" type="ORF">EDD36DRAFT_460962</name>
</gene>
<dbReference type="SMART" id="SM00437">
    <property type="entry name" value="TOP1Ac"/>
    <property type="match status" value="1"/>
</dbReference>
<evidence type="ECO:0000256" key="7">
    <source>
        <dbReference type="RuleBase" id="RU362092"/>
    </source>
</evidence>
<evidence type="ECO:0000256" key="2">
    <source>
        <dbReference type="ARBA" id="ARBA00009446"/>
    </source>
</evidence>
<dbReference type="GO" id="GO:0031422">
    <property type="term" value="C:RecQ family helicase-topoisomerase III complex"/>
    <property type="evidence" value="ECO:0007669"/>
    <property type="project" value="TreeGrafter"/>
</dbReference>
<dbReference type="PANTHER" id="PTHR11390">
    <property type="entry name" value="PROKARYOTIC DNA TOPOISOMERASE"/>
    <property type="match status" value="1"/>
</dbReference>
<feature type="domain" description="Toprim" evidence="8">
    <location>
        <begin position="5"/>
        <end position="151"/>
    </location>
</feature>
<evidence type="ECO:0000256" key="5">
    <source>
        <dbReference type="ARBA" id="ARBA00023125"/>
    </source>
</evidence>
<dbReference type="InterPro" id="IPR006171">
    <property type="entry name" value="TOPRIM_dom"/>
</dbReference>
<dbReference type="InterPro" id="IPR003601">
    <property type="entry name" value="Topo_IA_2"/>
</dbReference>
<dbReference type="InterPro" id="IPR013497">
    <property type="entry name" value="Topo_IA_cen"/>
</dbReference>
<dbReference type="InterPro" id="IPR013825">
    <property type="entry name" value="Topo_IA_cen_sub2"/>
</dbReference>
<evidence type="ECO:0000313" key="11">
    <source>
        <dbReference type="Proteomes" id="UP001203852"/>
    </source>
</evidence>
<comment type="similarity">
    <text evidence="2 7">Belongs to the type IA topoisomerase family.</text>
</comment>
<sequence>MPGQKILCVAEKPAIAKAVAQHLAGGRVTTHPIRGNQYVKNYEFDYNFRQWGNCSVTMTSVLGHLTGLDFDPKYKSWKSCHPRELFDANTVTTIDKDKKSVAENIQQQARHARVLFIWTDCDREGEHIGGEVRDQAKKGNPNIIVKRARFSNTEKAHVVQAAQSPIDMDECQVNAVAARIELDLRIGASFTRLQCLELQRLSETLHDQTISYGSCQFPTLGFVVDRYNRVRNFKPETFWLIKLTHTRDKIKVNFNWQRVHLFDRAAVTIIFEACLDDKLATVTKVQKKPTSKWRPLPLTTVELQKQGSRFLCMTSHQVMAVAEKLYQKGFISYPRTETDQFPREFGFEALIQRQTQDNSWGQFAQGLINGGFHTPRSGSHNDQAHPPIHPVNYAAASALDQNEKKVYEFVVRRFLACCSEDAKGEATDIEVRWGSETFHTHGLLVLQRNYLDVYPYDKWESSQQLPAYTVGETFKPTEANMVDGKTTAPGYLTEPELITLMDANGIGTDATMAEHIAKIKDRAYVDTRPRSGGGRNSVQEFIPTTLGVALIEGYDNVGLDVSVSKPFLRKEMELKMKAICEGRRSKTEVVQESLDQYREVFVKTNSQIGALRDAVTKYVVNGGRG</sequence>
<protein>
    <recommendedName>
        <fullName evidence="3 7">DNA topoisomerase</fullName>
        <ecNumber evidence="3 7">5.6.2.1</ecNumber>
    </recommendedName>
</protein>
<dbReference type="SUPFAM" id="SSF56712">
    <property type="entry name" value="Prokaryotic type I DNA topoisomerase"/>
    <property type="match status" value="1"/>
</dbReference>
<dbReference type="GO" id="GO:0006310">
    <property type="term" value="P:DNA recombination"/>
    <property type="evidence" value="ECO:0007669"/>
    <property type="project" value="TreeGrafter"/>
</dbReference>
<dbReference type="CDD" id="cd00186">
    <property type="entry name" value="TOP1Ac"/>
    <property type="match status" value="1"/>
</dbReference>
<dbReference type="PRINTS" id="PR00417">
    <property type="entry name" value="PRTPISMRASEI"/>
</dbReference>
<dbReference type="GO" id="GO:0005634">
    <property type="term" value="C:nucleus"/>
    <property type="evidence" value="ECO:0007669"/>
    <property type="project" value="TreeGrafter"/>
</dbReference>
<dbReference type="SMART" id="SM00493">
    <property type="entry name" value="TOPRIM"/>
    <property type="match status" value="1"/>
</dbReference>
<dbReference type="InterPro" id="IPR013824">
    <property type="entry name" value="Topo_IA_cen_sub1"/>
</dbReference>
<evidence type="ECO:0000259" key="8">
    <source>
        <dbReference type="PROSITE" id="PS50880"/>
    </source>
</evidence>
<dbReference type="InterPro" id="IPR034144">
    <property type="entry name" value="TOPRIM_TopoIII"/>
</dbReference>
<comment type="catalytic activity">
    <reaction evidence="1 7">
        <text>ATP-independent breakage of single-stranded DNA, followed by passage and rejoining.</text>
        <dbReference type="EC" id="5.6.2.1"/>
    </reaction>
</comment>
<evidence type="ECO:0000256" key="4">
    <source>
        <dbReference type="ARBA" id="ARBA00023029"/>
    </source>
</evidence>
<dbReference type="InterPro" id="IPR000380">
    <property type="entry name" value="Topo_IA"/>
</dbReference>
<comment type="caution">
    <text evidence="10">The sequence shown here is derived from an EMBL/GenBank/DDBJ whole genome shotgun (WGS) entry which is preliminary data.</text>
</comment>
<dbReference type="PROSITE" id="PS52039">
    <property type="entry name" value="TOPO_IA_2"/>
    <property type="match status" value="1"/>
</dbReference>
<evidence type="ECO:0000256" key="3">
    <source>
        <dbReference type="ARBA" id="ARBA00012891"/>
    </source>
</evidence>
<dbReference type="PROSITE" id="PS00396">
    <property type="entry name" value="TOPO_IA_1"/>
    <property type="match status" value="1"/>
</dbReference>
<dbReference type="Gene3D" id="3.40.50.140">
    <property type="match status" value="1"/>
</dbReference>
<dbReference type="InterPro" id="IPR013826">
    <property type="entry name" value="Topo_IA_cen_sub3"/>
</dbReference>
<dbReference type="Pfam" id="PF01751">
    <property type="entry name" value="Toprim"/>
    <property type="match status" value="1"/>
</dbReference>
<comment type="function">
    <text evidence="7">Introduces a single-strand break via transesterification at a target site in duplex DNA. Releases the supercoiling and torsional tension of DNA introduced during the DNA replication and transcription by transiently cleaving and rejoining one strand of the DNA duplex. The scissile phosphodiester is attacked by the catalytic tyrosine of the enzyme, resulting in the formation of a DNA-(5'-phosphotyrosyl)-enzyme intermediate and the expulsion of a 3'-OH DNA strand.</text>
</comment>
<dbReference type="Pfam" id="PF01131">
    <property type="entry name" value="Topoisom_bac"/>
    <property type="match status" value="1"/>
</dbReference>
<evidence type="ECO:0000256" key="1">
    <source>
        <dbReference type="ARBA" id="ARBA00000213"/>
    </source>
</evidence>
<dbReference type="AlphaFoldDB" id="A0AAN6E1A8"/>
<evidence type="ECO:0000259" key="9">
    <source>
        <dbReference type="PROSITE" id="PS52039"/>
    </source>
</evidence>
<organism evidence="10 11">
    <name type="scientific">Exophiala viscosa</name>
    <dbReference type="NCBI Taxonomy" id="2486360"/>
    <lineage>
        <taxon>Eukaryota</taxon>
        <taxon>Fungi</taxon>
        <taxon>Dikarya</taxon>
        <taxon>Ascomycota</taxon>
        <taxon>Pezizomycotina</taxon>
        <taxon>Eurotiomycetes</taxon>
        <taxon>Chaetothyriomycetidae</taxon>
        <taxon>Chaetothyriales</taxon>
        <taxon>Herpotrichiellaceae</taxon>
        <taxon>Exophiala</taxon>
    </lineage>
</organism>
<dbReference type="InterPro" id="IPR023405">
    <property type="entry name" value="Topo_IA_core_domain"/>
</dbReference>
<dbReference type="PROSITE" id="PS50880">
    <property type="entry name" value="TOPRIM"/>
    <property type="match status" value="1"/>
</dbReference>
<dbReference type="GO" id="GO:0003677">
    <property type="term" value="F:DNA binding"/>
    <property type="evidence" value="ECO:0007669"/>
    <property type="project" value="UniProtKB-KW"/>
</dbReference>
<dbReference type="CDD" id="cd03362">
    <property type="entry name" value="TOPRIM_TopoIA_TopoIII"/>
    <property type="match status" value="1"/>
</dbReference>
<reference evidence="10" key="1">
    <citation type="journal article" date="2022" name="bioRxiv">
        <title>Deciphering the potential niche of two novel black yeast fungi from a biological soil crust based on their genomes, phenotypes, and melanin regulation.</title>
        <authorList>
            <consortium name="DOE Joint Genome Institute"/>
            <person name="Carr E.C."/>
            <person name="Barton Q."/>
            <person name="Grambo S."/>
            <person name="Sullivan M."/>
            <person name="Renfro C.M."/>
            <person name="Kuo A."/>
            <person name="Pangilinan J."/>
            <person name="Lipzen A."/>
            <person name="Keymanesh K."/>
            <person name="Savage E."/>
            <person name="Barry K."/>
            <person name="Grigoriev I.V."/>
            <person name="Riekhof W.R."/>
            <person name="Harris S.S."/>
        </authorList>
    </citation>
    <scope>NUCLEOTIDE SEQUENCE</scope>
    <source>
        <strain evidence="10">JF 03-4F</strain>
    </source>
</reference>
<dbReference type="Gene3D" id="1.10.460.10">
    <property type="entry name" value="Topoisomerase I, domain 2"/>
    <property type="match status" value="1"/>
</dbReference>
<dbReference type="Gene3D" id="1.10.290.10">
    <property type="entry name" value="Topoisomerase I, domain 4"/>
    <property type="match status" value="1"/>
</dbReference>
<keyword evidence="5 7" id="KW-0238">DNA-binding</keyword>
<dbReference type="PANTHER" id="PTHR11390:SF21">
    <property type="entry name" value="DNA TOPOISOMERASE 3-ALPHA"/>
    <property type="match status" value="1"/>
</dbReference>
<evidence type="ECO:0000256" key="6">
    <source>
        <dbReference type="ARBA" id="ARBA00023235"/>
    </source>
</evidence>
<dbReference type="FunFam" id="3.40.50.140:FF:000005">
    <property type="entry name" value="DNA topoisomerase"/>
    <property type="match status" value="1"/>
</dbReference>
<dbReference type="FunFam" id="1.10.290.10:FF:000001">
    <property type="entry name" value="DNA topoisomerase"/>
    <property type="match status" value="1"/>
</dbReference>
<accession>A0AAN6E1A8</accession>